<dbReference type="GO" id="GO:0006508">
    <property type="term" value="P:proteolysis"/>
    <property type="evidence" value="ECO:0007669"/>
    <property type="project" value="InterPro"/>
</dbReference>
<dbReference type="OrthoDB" id="9802627at2"/>
<dbReference type="GO" id="GO:0004185">
    <property type="term" value="F:serine-type carboxypeptidase activity"/>
    <property type="evidence" value="ECO:0007669"/>
    <property type="project" value="InterPro"/>
</dbReference>
<dbReference type="RefSeq" id="WP_099107773.1">
    <property type="nucleotide sequence ID" value="NZ_JAATJF010000006.1"/>
</dbReference>
<protein>
    <recommendedName>
        <fullName evidence="6">D-alanyl-D-alanine carboxypeptidase</fullName>
    </recommendedName>
</protein>
<feature type="signal peptide" evidence="3">
    <location>
        <begin position="1"/>
        <end position="21"/>
    </location>
</feature>
<dbReference type="InterPro" id="IPR012338">
    <property type="entry name" value="Beta-lactam/transpept-like"/>
</dbReference>
<accession>A0A2G0CBC3</accession>
<reference evidence="4 5" key="1">
    <citation type="submission" date="2017-10" db="EMBL/GenBank/DDBJ databases">
        <title>The draft genome sequence of Lewinella marina KCTC 32374.</title>
        <authorList>
            <person name="Wang K."/>
        </authorList>
    </citation>
    <scope>NUCLEOTIDE SEQUENCE [LARGE SCALE GENOMIC DNA]</scope>
    <source>
        <strain evidence="4 5">MKG-38</strain>
    </source>
</reference>
<keyword evidence="2" id="KW-0378">Hydrolase</keyword>
<keyword evidence="3" id="KW-0732">Signal</keyword>
<dbReference type="PANTHER" id="PTHR30023">
    <property type="entry name" value="D-ALANYL-D-ALANINE CARBOXYPEPTIDASE"/>
    <property type="match status" value="1"/>
</dbReference>
<name>A0A2G0CBC3_9BACT</name>
<evidence type="ECO:0000313" key="4">
    <source>
        <dbReference type="EMBL" id="PHK97261.1"/>
    </source>
</evidence>
<dbReference type="Pfam" id="PF02113">
    <property type="entry name" value="Peptidase_S13"/>
    <property type="match status" value="2"/>
</dbReference>
<dbReference type="InterPro" id="IPR000667">
    <property type="entry name" value="Peptidase_S13"/>
</dbReference>
<proteinExistence type="inferred from homology"/>
<dbReference type="GO" id="GO:0000270">
    <property type="term" value="P:peptidoglycan metabolic process"/>
    <property type="evidence" value="ECO:0007669"/>
    <property type="project" value="TreeGrafter"/>
</dbReference>
<comment type="similarity">
    <text evidence="1">Belongs to the peptidase S13 family.</text>
</comment>
<dbReference type="SUPFAM" id="SSF56601">
    <property type="entry name" value="beta-lactamase/transpeptidase-like"/>
    <property type="match status" value="1"/>
</dbReference>
<dbReference type="Proteomes" id="UP000226437">
    <property type="component" value="Unassembled WGS sequence"/>
</dbReference>
<evidence type="ECO:0000256" key="1">
    <source>
        <dbReference type="ARBA" id="ARBA00006096"/>
    </source>
</evidence>
<evidence type="ECO:0000256" key="2">
    <source>
        <dbReference type="ARBA" id="ARBA00022801"/>
    </source>
</evidence>
<evidence type="ECO:0000256" key="3">
    <source>
        <dbReference type="SAM" id="SignalP"/>
    </source>
</evidence>
<evidence type="ECO:0008006" key="6">
    <source>
        <dbReference type="Google" id="ProtNLM"/>
    </source>
</evidence>
<feature type="chain" id="PRO_5013914628" description="D-alanyl-D-alanine carboxypeptidase" evidence="3">
    <location>
        <begin position="22"/>
        <end position="450"/>
    </location>
</feature>
<dbReference type="AlphaFoldDB" id="A0A2G0CBC3"/>
<dbReference type="PANTHER" id="PTHR30023:SF0">
    <property type="entry name" value="PENICILLIN-SENSITIVE CARBOXYPEPTIDASE A"/>
    <property type="match status" value="1"/>
</dbReference>
<evidence type="ECO:0000313" key="5">
    <source>
        <dbReference type="Proteomes" id="UP000226437"/>
    </source>
</evidence>
<dbReference type="PRINTS" id="PR00922">
    <property type="entry name" value="DADACBPTASE3"/>
</dbReference>
<organism evidence="4 5">
    <name type="scientific">Neolewinella marina</name>
    <dbReference type="NCBI Taxonomy" id="438751"/>
    <lineage>
        <taxon>Bacteria</taxon>
        <taxon>Pseudomonadati</taxon>
        <taxon>Bacteroidota</taxon>
        <taxon>Saprospiria</taxon>
        <taxon>Saprospirales</taxon>
        <taxon>Lewinellaceae</taxon>
        <taxon>Neolewinella</taxon>
    </lineage>
</organism>
<keyword evidence="5" id="KW-1185">Reference proteome</keyword>
<dbReference type="Gene3D" id="3.40.710.10">
    <property type="entry name" value="DD-peptidase/beta-lactamase superfamily"/>
    <property type="match status" value="2"/>
</dbReference>
<sequence length="450" mass="50426">MTMRLLLSLSFLAFLGFSSSAQVISHRSLGNSLDNLVRWNTVYSEGHTGFSLSDLDSGEALYGYNAERYFVPASNVKLLTFFVAQQMLGEEAPAVFYRAHGDTTDIWGTGYPLLLHPSFYAHDTLGGWLADRRGHLVYHIPAGEEVPRYGAGWSWDDYNYGYVYERSALPVYGNRLYLDFRPEAVDGEVSGLFGSPPTVAAALIQNARQPRAISRREGSNQFTVGRNFYHPGNFPLERSLSVSPEFTVEQLDAAFPDVAVSLGDAPRPPRATLQQVTTPLPDTLLRKMLQVSDNFLAEQLILLAATERYGWPDEETFFSYLTDTLFVDMQLGEIRYADGSGLSRYNLVKPRQFTQLLTALDRAVGRDRLLDLLPTGGVNGTLEKRFDNRPEPYVWAKTGSLSGVICVSGLLRSRSGRWLSFSFLHNNVMVSPSAYYHEMENTLGWVYDNL</sequence>
<dbReference type="EMBL" id="PDLO01000010">
    <property type="protein sequence ID" value="PHK97261.1"/>
    <property type="molecule type" value="Genomic_DNA"/>
</dbReference>
<comment type="caution">
    <text evidence="4">The sequence shown here is derived from an EMBL/GenBank/DDBJ whole genome shotgun (WGS) entry which is preliminary data.</text>
</comment>
<gene>
    <name evidence="4" type="ORF">CGL56_16920</name>
</gene>